<evidence type="ECO:0000256" key="3">
    <source>
        <dbReference type="ARBA" id="ARBA00023054"/>
    </source>
</evidence>
<keyword evidence="3" id="KW-0175">Coiled coil</keyword>
<keyword evidence="2" id="KW-0040">ANK repeat</keyword>
<reference evidence="7" key="1">
    <citation type="submission" date="2021-02" db="EMBL/GenBank/DDBJ databases">
        <authorList>
            <person name="Nowell W R."/>
        </authorList>
    </citation>
    <scope>NUCLEOTIDE SEQUENCE</scope>
</reference>
<keyword evidence="4" id="KW-0694">RNA-binding</keyword>
<evidence type="ECO:0000256" key="4">
    <source>
        <dbReference type="PROSITE-ProRule" id="PRU00117"/>
    </source>
</evidence>
<dbReference type="Gene3D" id="3.30.1370.10">
    <property type="entry name" value="K Homology domain, type 1"/>
    <property type="match status" value="1"/>
</dbReference>
<dbReference type="GO" id="GO:0045087">
    <property type="term" value="P:innate immune response"/>
    <property type="evidence" value="ECO:0007669"/>
    <property type="project" value="TreeGrafter"/>
</dbReference>
<dbReference type="SUPFAM" id="SSF54791">
    <property type="entry name" value="Eukaryotic type KH-domain (KH-domain type I)"/>
    <property type="match status" value="1"/>
</dbReference>
<feature type="domain" description="K Homology" evidence="6">
    <location>
        <begin position="87"/>
        <end position="156"/>
    </location>
</feature>
<dbReference type="GO" id="GO:0003723">
    <property type="term" value="F:RNA binding"/>
    <property type="evidence" value="ECO:0007669"/>
    <property type="project" value="UniProtKB-UniRule"/>
</dbReference>
<keyword evidence="1" id="KW-0677">Repeat</keyword>
<feature type="compositionally biased region" description="Low complexity" evidence="5">
    <location>
        <begin position="62"/>
        <end position="77"/>
    </location>
</feature>
<feature type="compositionally biased region" description="Polar residues" evidence="5">
    <location>
        <begin position="209"/>
        <end position="235"/>
    </location>
</feature>
<feature type="compositionally biased region" description="Polar residues" evidence="5">
    <location>
        <begin position="49"/>
        <end position="61"/>
    </location>
</feature>
<dbReference type="InterPro" id="IPR004087">
    <property type="entry name" value="KH_dom"/>
</dbReference>
<feature type="region of interest" description="Disordered" evidence="5">
    <location>
        <begin position="209"/>
        <end position="305"/>
    </location>
</feature>
<feature type="region of interest" description="Disordered" evidence="5">
    <location>
        <begin position="48"/>
        <end position="77"/>
    </location>
</feature>
<dbReference type="InterPro" id="IPR036612">
    <property type="entry name" value="KH_dom_type_1_sf"/>
</dbReference>
<feature type="non-terminal residue" evidence="7">
    <location>
        <position position="387"/>
    </location>
</feature>
<dbReference type="InterPro" id="IPR051631">
    <property type="entry name" value="Ankyrin-KH/SAM_domain"/>
</dbReference>
<evidence type="ECO:0000256" key="5">
    <source>
        <dbReference type="SAM" id="MobiDB-lite"/>
    </source>
</evidence>
<accession>A0A8S2YD55</accession>
<evidence type="ECO:0000256" key="2">
    <source>
        <dbReference type="ARBA" id="ARBA00023043"/>
    </source>
</evidence>
<evidence type="ECO:0000259" key="6">
    <source>
        <dbReference type="SMART" id="SM00322"/>
    </source>
</evidence>
<dbReference type="GO" id="GO:0005737">
    <property type="term" value="C:cytoplasm"/>
    <property type="evidence" value="ECO:0007669"/>
    <property type="project" value="TreeGrafter"/>
</dbReference>
<dbReference type="AlphaFoldDB" id="A0A8S2YD55"/>
<dbReference type="PANTHER" id="PTHR23206">
    <property type="entry name" value="MASK PROTEIN"/>
    <property type="match status" value="1"/>
</dbReference>
<dbReference type="Pfam" id="PF00013">
    <property type="entry name" value="KH_1"/>
    <property type="match status" value="1"/>
</dbReference>
<dbReference type="InterPro" id="IPR004088">
    <property type="entry name" value="KH_dom_type_1"/>
</dbReference>
<dbReference type="OrthoDB" id="10071877at2759"/>
<gene>
    <name evidence="7" type="ORF">SRO942_LOCUS46496</name>
</gene>
<dbReference type="PANTHER" id="PTHR23206:SF8">
    <property type="entry name" value="ANKYRIN REPEAT AND KH DOMAIN-CONTAINING 1"/>
    <property type="match status" value="1"/>
</dbReference>
<evidence type="ECO:0000256" key="1">
    <source>
        <dbReference type="ARBA" id="ARBA00022737"/>
    </source>
</evidence>
<protein>
    <recommendedName>
        <fullName evidence="6">K Homology domain-containing protein</fullName>
    </recommendedName>
</protein>
<organism evidence="7 8">
    <name type="scientific">Didymodactylos carnosus</name>
    <dbReference type="NCBI Taxonomy" id="1234261"/>
    <lineage>
        <taxon>Eukaryota</taxon>
        <taxon>Metazoa</taxon>
        <taxon>Spiralia</taxon>
        <taxon>Gnathifera</taxon>
        <taxon>Rotifera</taxon>
        <taxon>Eurotatoria</taxon>
        <taxon>Bdelloidea</taxon>
        <taxon>Philodinida</taxon>
        <taxon>Philodinidae</taxon>
        <taxon>Didymodactylos</taxon>
    </lineage>
</organism>
<feature type="compositionally biased region" description="Low complexity" evidence="5">
    <location>
        <begin position="236"/>
        <end position="283"/>
    </location>
</feature>
<dbReference type="SMART" id="SM00322">
    <property type="entry name" value="KH"/>
    <property type="match status" value="1"/>
</dbReference>
<feature type="non-terminal residue" evidence="7">
    <location>
        <position position="1"/>
    </location>
</feature>
<evidence type="ECO:0000313" key="8">
    <source>
        <dbReference type="Proteomes" id="UP000681722"/>
    </source>
</evidence>
<feature type="compositionally biased region" description="Polar residues" evidence="5">
    <location>
        <begin position="287"/>
        <end position="296"/>
    </location>
</feature>
<dbReference type="PROSITE" id="PS50084">
    <property type="entry name" value="KH_TYPE_1"/>
    <property type="match status" value="1"/>
</dbReference>
<sequence>KRQKSIELPALVSIQEAHIIQPTPTPTPMMESSSPPVSSPFISVKPHTENNASKQTVKLQQTTKIPSTTTTTTPTTTVSEDGWQEVIGKQKKVTIPHEQYSRVIGRSGCNLNVLREVTGASIDVENKRAVGDKTIVIKGNGDSIKHAYQLIMALLKNSESELMSLLPNTAKTSRGNMSSANTMSSGTTASIVDSSSLITDSLHDLNISTSKTQQQLRMTNGGLNTNIGPRFQNNPSTESSTSTTSTAATTTTKPTASALTTSTKNAKTTSRSIPSSSKAPSAIGATWVNSNRSNRANRGENAVTSSATAWNATNALKSWSSTTNHFPTSKASFNTSSGNISAYHTSSISSSAIPTSSYYYNYSNSYHNQTYHYSGTKQYSSSTSTNS</sequence>
<evidence type="ECO:0000313" key="7">
    <source>
        <dbReference type="EMBL" id="CAF4538652.1"/>
    </source>
</evidence>
<dbReference type="Proteomes" id="UP000681722">
    <property type="component" value="Unassembled WGS sequence"/>
</dbReference>
<name>A0A8S2YD55_9BILA</name>
<comment type="caution">
    <text evidence="7">The sequence shown here is derived from an EMBL/GenBank/DDBJ whole genome shotgun (WGS) entry which is preliminary data.</text>
</comment>
<dbReference type="EMBL" id="CAJOBC010113118">
    <property type="protein sequence ID" value="CAF4538652.1"/>
    <property type="molecule type" value="Genomic_DNA"/>
</dbReference>
<proteinExistence type="predicted"/>